<feature type="signal peptide" evidence="11">
    <location>
        <begin position="1"/>
        <end position="26"/>
    </location>
</feature>
<comment type="similarity">
    <text evidence="8">Belongs to the polygalacturonase-inhibiting protein family.</text>
</comment>
<proteinExistence type="inferred from homology"/>
<dbReference type="Pfam" id="PF13855">
    <property type="entry name" value="LRR_8"/>
    <property type="match status" value="1"/>
</dbReference>
<dbReference type="GO" id="GO:0016020">
    <property type="term" value="C:membrane"/>
    <property type="evidence" value="ECO:0007669"/>
    <property type="project" value="UniProtKB-SubCell"/>
</dbReference>
<keyword evidence="10" id="KW-0812">Transmembrane</keyword>
<comment type="caution">
    <text evidence="13">The sequence shown here is derived from an EMBL/GenBank/DDBJ whole genome shotgun (WGS) entry which is preliminary data.</text>
</comment>
<evidence type="ECO:0000256" key="1">
    <source>
        <dbReference type="ARBA" id="ARBA00004191"/>
    </source>
</evidence>
<feature type="transmembrane region" description="Helical" evidence="10">
    <location>
        <begin position="206"/>
        <end position="223"/>
    </location>
</feature>
<dbReference type="InterPro" id="IPR032675">
    <property type="entry name" value="LRR_dom_sf"/>
</dbReference>
<evidence type="ECO:0000256" key="10">
    <source>
        <dbReference type="SAM" id="Phobius"/>
    </source>
</evidence>
<dbReference type="Pfam" id="PF08263">
    <property type="entry name" value="LRRNT_2"/>
    <property type="match status" value="1"/>
</dbReference>
<keyword evidence="14" id="KW-1185">Reference proteome</keyword>
<dbReference type="InterPro" id="IPR013210">
    <property type="entry name" value="LRR_N_plant-typ"/>
</dbReference>
<feature type="chain" id="PRO_5041717962" description="Leucine-rich repeat-containing N-terminal plant-type domain-containing protein" evidence="11">
    <location>
        <begin position="27"/>
        <end position="371"/>
    </location>
</feature>
<keyword evidence="6" id="KW-0677">Repeat</keyword>
<dbReference type="InterPro" id="IPR001611">
    <property type="entry name" value="Leu-rich_rpt"/>
</dbReference>
<evidence type="ECO:0000256" key="5">
    <source>
        <dbReference type="ARBA" id="ARBA00022729"/>
    </source>
</evidence>
<dbReference type="Proteomes" id="UP001187192">
    <property type="component" value="Unassembled WGS sequence"/>
</dbReference>
<dbReference type="PRINTS" id="PR00019">
    <property type="entry name" value="LEURICHRPT"/>
</dbReference>
<dbReference type="Gene3D" id="3.80.10.10">
    <property type="entry name" value="Ribonuclease Inhibitor"/>
    <property type="match status" value="1"/>
</dbReference>
<evidence type="ECO:0000256" key="11">
    <source>
        <dbReference type="SAM" id="SignalP"/>
    </source>
</evidence>
<evidence type="ECO:0000256" key="6">
    <source>
        <dbReference type="ARBA" id="ARBA00022737"/>
    </source>
</evidence>
<feature type="domain" description="Leucine-rich repeat-containing N-terminal plant-type" evidence="12">
    <location>
        <begin position="31"/>
        <end position="69"/>
    </location>
</feature>
<evidence type="ECO:0000313" key="14">
    <source>
        <dbReference type="Proteomes" id="UP001187192"/>
    </source>
</evidence>
<dbReference type="PANTHER" id="PTHR48059:SF4">
    <property type="entry name" value="POLYGALACTURONASE INHIBITOR 1-RELATED"/>
    <property type="match status" value="1"/>
</dbReference>
<keyword evidence="7 10" id="KW-0472">Membrane</keyword>
<keyword evidence="4" id="KW-0433">Leucine-rich repeat</keyword>
<keyword evidence="5 11" id="KW-0732">Signal</keyword>
<gene>
    <name evidence="13" type="ORF">TIFTF001_023963</name>
</gene>
<evidence type="ECO:0000259" key="12">
    <source>
        <dbReference type="Pfam" id="PF08263"/>
    </source>
</evidence>
<comment type="subcellular location">
    <subcellularLocation>
        <location evidence="2">Membrane</location>
    </subcellularLocation>
    <subcellularLocation>
        <location evidence="1">Secreted</location>
        <location evidence="1">Cell wall</location>
    </subcellularLocation>
</comment>
<evidence type="ECO:0000313" key="13">
    <source>
        <dbReference type="EMBL" id="GMN54844.1"/>
    </source>
</evidence>
<keyword evidence="3" id="KW-0134">Cell wall</keyword>
<dbReference type="AlphaFoldDB" id="A0AA88ALD5"/>
<dbReference type="FunFam" id="3.80.10.10:FF:000400">
    <property type="entry name" value="Nuclear pore complex protein NUP107"/>
    <property type="match status" value="1"/>
</dbReference>
<accession>A0AA88ALD5</accession>
<sequence>MDSQFVSKLFLISTILFSTIFHFSLSELCNPQDKKVLLQIKQAFNNPHVLSSWDPHSDCCRSYYCVKCDDTSHRINSLTVSGGLSGEIPQLIGELPYLETLVLIRHENLRGPIPPAIAKLNRLSYLSISWTNVSGPVPGFLSQLTTLLSLDLSFNGLTGLIPSSLSRLPSLNSLHLGQNKLTGPIPDSFGEFQGMDEANKHRPNELNFFFFFFLILMIYVLNIRARVLSRSVSQPALRESAGLVGKEGLHLHKPFAERARRRRVVFVQSNENDPGGGLVKELFGVRPVEGGVPEEFNVVGSKPQQDHGESSGGARRTKSAEAERELQQAVWEDSRRREAAEVRILGVFPKLVLVRCSAREELLVVRFYLEH</sequence>
<feature type="region of interest" description="Disordered" evidence="9">
    <location>
        <begin position="296"/>
        <end position="322"/>
    </location>
</feature>
<dbReference type="EMBL" id="BTGU01000053">
    <property type="protein sequence ID" value="GMN54844.1"/>
    <property type="molecule type" value="Genomic_DNA"/>
</dbReference>
<evidence type="ECO:0000256" key="3">
    <source>
        <dbReference type="ARBA" id="ARBA00022512"/>
    </source>
</evidence>
<name>A0AA88ALD5_FICCA</name>
<protein>
    <recommendedName>
        <fullName evidence="12">Leucine-rich repeat-containing N-terminal plant-type domain-containing protein</fullName>
    </recommendedName>
</protein>
<dbReference type="SUPFAM" id="SSF52058">
    <property type="entry name" value="L domain-like"/>
    <property type="match status" value="1"/>
</dbReference>
<dbReference type="PANTHER" id="PTHR48059">
    <property type="entry name" value="POLYGALACTURONASE INHIBITOR 1"/>
    <property type="match status" value="1"/>
</dbReference>
<evidence type="ECO:0000256" key="4">
    <source>
        <dbReference type="ARBA" id="ARBA00022614"/>
    </source>
</evidence>
<dbReference type="InterPro" id="IPR051848">
    <property type="entry name" value="PGIP"/>
</dbReference>
<evidence type="ECO:0000256" key="8">
    <source>
        <dbReference type="ARBA" id="ARBA00038043"/>
    </source>
</evidence>
<evidence type="ECO:0000256" key="9">
    <source>
        <dbReference type="SAM" id="MobiDB-lite"/>
    </source>
</evidence>
<reference evidence="13" key="1">
    <citation type="submission" date="2023-07" db="EMBL/GenBank/DDBJ databases">
        <title>draft genome sequence of fig (Ficus carica).</title>
        <authorList>
            <person name="Takahashi T."/>
            <person name="Nishimura K."/>
        </authorList>
    </citation>
    <scope>NUCLEOTIDE SEQUENCE</scope>
</reference>
<keyword evidence="3" id="KW-0964">Secreted</keyword>
<organism evidence="13 14">
    <name type="scientific">Ficus carica</name>
    <name type="common">Common fig</name>
    <dbReference type="NCBI Taxonomy" id="3494"/>
    <lineage>
        <taxon>Eukaryota</taxon>
        <taxon>Viridiplantae</taxon>
        <taxon>Streptophyta</taxon>
        <taxon>Embryophyta</taxon>
        <taxon>Tracheophyta</taxon>
        <taxon>Spermatophyta</taxon>
        <taxon>Magnoliopsida</taxon>
        <taxon>eudicotyledons</taxon>
        <taxon>Gunneridae</taxon>
        <taxon>Pentapetalae</taxon>
        <taxon>rosids</taxon>
        <taxon>fabids</taxon>
        <taxon>Rosales</taxon>
        <taxon>Moraceae</taxon>
        <taxon>Ficeae</taxon>
        <taxon>Ficus</taxon>
    </lineage>
</organism>
<keyword evidence="10" id="KW-1133">Transmembrane helix</keyword>
<evidence type="ECO:0000256" key="2">
    <source>
        <dbReference type="ARBA" id="ARBA00004370"/>
    </source>
</evidence>
<evidence type="ECO:0000256" key="7">
    <source>
        <dbReference type="ARBA" id="ARBA00023136"/>
    </source>
</evidence>